<sequence>MYGTVKALTEQALFEVGRKYGITIVVLRVANPYGPGQSGTRRQGFVAAAVKTALAGEPIVIWGDGSTTRDFVYLDEGIAWMVR</sequence>
<dbReference type="InterPro" id="IPR001509">
    <property type="entry name" value="Epimerase_deHydtase"/>
</dbReference>
<dbReference type="PATRIC" id="fig|1088721.3.peg.4738"/>
<dbReference type="Gene3D" id="3.90.25.10">
    <property type="entry name" value="UDP-galactose 4-epimerase, domain 1"/>
    <property type="match status" value="1"/>
</dbReference>
<dbReference type="AlphaFoldDB" id="G6EKF5"/>
<feature type="domain" description="NAD-dependent epimerase/dehydratase" evidence="1">
    <location>
        <begin position="2"/>
        <end position="81"/>
    </location>
</feature>
<evidence type="ECO:0000313" key="2">
    <source>
        <dbReference type="EMBL" id="EHJ58189.1"/>
    </source>
</evidence>
<dbReference type="eggNOG" id="COG0451">
    <property type="taxonomic scope" value="Bacteria"/>
</dbReference>
<dbReference type="Pfam" id="PF01370">
    <property type="entry name" value="Epimerase"/>
    <property type="match status" value="1"/>
</dbReference>
<evidence type="ECO:0000259" key="1">
    <source>
        <dbReference type="Pfam" id="PF01370"/>
    </source>
</evidence>
<dbReference type="SUPFAM" id="SSF51735">
    <property type="entry name" value="NAD(P)-binding Rossmann-fold domains"/>
    <property type="match status" value="1"/>
</dbReference>
<gene>
    <name evidence="2" type="ORF">NSU_4826</name>
</gene>
<proteinExistence type="predicted"/>
<evidence type="ECO:0000313" key="3">
    <source>
        <dbReference type="Proteomes" id="UP000004030"/>
    </source>
</evidence>
<organism evidence="2 3">
    <name type="scientific">Novosphingobium pentaromativorans US6-1</name>
    <dbReference type="NCBI Taxonomy" id="1088721"/>
    <lineage>
        <taxon>Bacteria</taxon>
        <taxon>Pseudomonadati</taxon>
        <taxon>Pseudomonadota</taxon>
        <taxon>Alphaproteobacteria</taxon>
        <taxon>Sphingomonadales</taxon>
        <taxon>Sphingomonadaceae</taxon>
        <taxon>Novosphingobium</taxon>
    </lineage>
</organism>
<comment type="caution">
    <text evidence="2">The sequence shown here is derived from an EMBL/GenBank/DDBJ whole genome shotgun (WGS) entry which is preliminary data.</text>
</comment>
<keyword evidence="3" id="KW-1185">Reference proteome</keyword>
<reference evidence="2 3" key="1">
    <citation type="journal article" date="2012" name="J. Bacteriol.">
        <title>Genome sequence of benzo(a)pyrene-degrading bacterium Novosphingobium pentaromativorans US6-1.</title>
        <authorList>
            <person name="Luo Y.R."/>
            <person name="Kang S.G."/>
            <person name="Kim S.J."/>
            <person name="Kim M.R."/>
            <person name="Li N."/>
            <person name="Lee J.H."/>
            <person name="Kwon K.K."/>
        </authorList>
    </citation>
    <scope>NUCLEOTIDE SEQUENCE [LARGE SCALE GENOMIC DNA]</scope>
    <source>
        <strain evidence="2 3">US6-1</strain>
    </source>
</reference>
<dbReference type="Gene3D" id="3.40.50.720">
    <property type="entry name" value="NAD(P)-binding Rossmann-like Domain"/>
    <property type="match status" value="1"/>
</dbReference>
<dbReference type="InterPro" id="IPR036291">
    <property type="entry name" value="NAD(P)-bd_dom_sf"/>
</dbReference>
<dbReference type="EMBL" id="AGFM01000094">
    <property type="protein sequence ID" value="EHJ58189.1"/>
    <property type="molecule type" value="Genomic_DNA"/>
</dbReference>
<dbReference type="Proteomes" id="UP000004030">
    <property type="component" value="Unassembled WGS sequence"/>
</dbReference>
<name>G6EKF5_9SPHN</name>
<accession>G6EKF5</accession>
<protein>
    <recommendedName>
        <fullName evidence="1">NAD-dependent epimerase/dehydratase domain-containing protein</fullName>
    </recommendedName>
</protein>